<protein>
    <submittedName>
        <fullName evidence="6">PIN domain-containing protein</fullName>
    </submittedName>
</protein>
<sequence length="137" mass="14763">MSVPIDTTSPLVYDAGALVAAEKGSRRLLLLHTEALASGREITVPSPVLAQVWRGDSRQARLAWVLRGCQIDPSDEEIAKQAGVLLGRSRTRDAIDAIVVATAWKRRAGVVTSDPGDLRKLIETVEMDGHRIAIATV</sequence>
<gene>
    <name evidence="6" type="ORF">ACFOUW_17325</name>
</gene>
<evidence type="ECO:0000256" key="3">
    <source>
        <dbReference type="ARBA" id="ARBA00022801"/>
    </source>
</evidence>
<dbReference type="EMBL" id="JBHRZH010000015">
    <property type="protein sequence ID" value="MFC3762608.1"/>
    <property type="molecule type" value="Genomic_DNA"/>
</dbReference>
<keyword evidence="1" id="KW-0540">Nuclease</keyword>
<keyword evidence="3" id="KW-0378">Hydrolase</keyword>
<name>A0ABV7YEP9_9ACTN</name>
<dbReference type="InterPro" id="IPR002716">
    <property type="entry name" value="PIN_dom"/>
</dbReference>
<proteinExistence type="predicted"/>
<accession>A0ABV7YEP9</accession>
<keyword evidence="7" id="KW-1185">Reference proteome</keyword>
<comment type="caution">
    <text evidence="6">The sequence shown here is derived from an EMBL/GenBank/DDBJ whole genome shotgun (WGS) entry which is preliminary data.</text>
</comment>
<dbReference type="InterPro" id="IPR029060">
    <property type="entry name" value="PIN-like_dom_sf"/>
</dbReference>
<keyword evidence="2" id="KW-0479">Metal-binding</keyword>
<dbReference type="Proteomes" id="UP001595699">
    <property type="component" value="Unassembled WGS sequence"/>
</dbReference>
<dbReference type="RefSeq" id="WP_205118888.1">
    <property type="nucleotide sequence ID" value="NZ_JAFBCM010000001.1"/>
</dbReference>
<dbReference type="Pfam" id="PF01850">
    <property type="entry name" value="PIN"/>
    <property type="match status" value="1"/>
</dbReference>
<evidence type="ECO:0000256" key="2">
    <source>
        <dbReference type="ARBA" id="ARBA00022723"/>
    </source>
</evidence>
<organism evidence="6 7">
    <name type="scientific">Tenggerimyces flavus</name>
    <dbReference type="NCBI Taxonomy" id="1708749"/>
    <lineage>
        <taxon>Bacteria</taxon>
        <taxon>Bacillati</taxon>
        <taxon>Actinomycetota</taxon>
        <taxon>Actinomycetes</taxon>
        <taxon>Propionibacteriales</taxon>
        <taxon>Nocardioidaceae</taxon>
        <taxon>Tenggerimyces</taxon>
    </lineage>
</organism>
<evidence type="ECO:0000313" key="7">
    <source>
        <dbReference type="Proteomes" id="UP001595699"/>
    </source>
</evidence>
<evidence type="ECO:0000259" key="5">
    <source>
        <dbReference type="Pfam" id="PF01850"/>
    </source>
</evidence>
<evidence type="ECO:0000256" key="4">
    <source>
        <dbReference type="ARBA" id="ARBA00022842"/>
    </source>
</evidence>
<feature type="domain" description="PIN" evidence="5">
    <location>
        <begin position="13"/>
        <end position="116"/>
    </location>
</feature>
<keyword evidence="4" id="KW-0460">Magnesium</keyword>
<evidence type="ECO:0000256" key="1">
    <source>
        <dbReference type="ARBA" id="ARBA00022722"/>
    </source>
</evidence>
<dbReference type="Gene3D" id="3.40.50.1010">
    <property type="entry name" value="5'-nuclease"/>
    <property type="match status" value="1"/>
</dbReference>
<evidence type="ECO:0000313" key="6">
    <source>
        <dbReference type="EMBL" id="MFC3762608.1"/>
    </source>
</evidence>
<dbReference type="SUPFAM" id="SSF88723">
    <property type="entry name" value="PIN domain-like"/>
    <property type="match status" value="1"/>
</dbReference>
<reference evidence="7" key="1">
    <citation type="journal article" date="2019" name="Int. J. Syst. Evol. Microbiol.">
        <title>The Global Catalogue of Microorganisms (GCM) 10K type strain sequencing project: providing services to taxonomists for standard genome sequencing and annotation.</title>
        <authorList>
            <consortium name="The Broad Institute Genomics Platform"/>
            <consortium name="The Broad Institute Genome Sequencing Center for Infectious Disease"/>
            <person name="Wu L."/>
            <person name="Ma J."/>
        </authorList>
    </citation>
    <scope>NUCLEOTIDE SEQUENCE [LARGE SCALE GENOMIC DNA]</scope>
    <source>
        <strain evidence="7">CGMCC 4.7241</strain>
    </source>
</reference>